<evidence type="ECO:0000259" key="2">
    <source>
        <dbReference type="Pfam" id="PF02371"/>
    </source>
</evidence>
<comment type="caution">
    <text evidence="3">The sequence shown here is derived from an EMBL/GenBank/DDBJ whole genome shotgun (WGS) entry which is preliminary data.</text>
</comment>
<dbReference type="Pfam" id="PF01548">
    <property type="entry name" value="DEDD_Tnp_IS110"/>
    <property type="match status" value="1"/>
</dbReference>
<dbReference type="Pfam" id="PF02371">
    <property type="entry name" value="Transposase_20"/>
    <property type="match status" value="1"/>
</dbReference>
<feature type="domain" description="Transposase IS110-like N-terminal" evidence="1">
    <location>
        <begin position="4"/>
        <end position="163"/>
    </location>
</feature>
<gene>
    <name evidence="3" type="ORF">JZO85_18695</name>
</gene>
<reference evidence="3 4" key="1">
    <citation type="submission" date="2021-03" db="EMBL/GenBank/DDBJ databases">
        <title>Enterococcal diversity collection.</title>
        <authorList>
            <person name="Gilmore M.S."/>
            <person name="Schwartzman J."/>
            <person name="Van Tyne D."/>
            <person name="Martin M."/>
            <person name="Earl A.M."/>
            <person name="Manson A.L."/>
            <person name="Straub T."/>
            <person name="Salamzade R."/>
            <person name="Saavedra J."/>
            <person name="Lebreton F."/>
            <person name="Prichula J."/>
            <person name="Schaufler K."/>
            <person name="Gaca A."/>
            <person name="Sgardioli B."/>
            <person name="Wagenaar J."/>
            <person name="Strong T."/>
        </authorList>
    </citation>
    <scope>NUCLEOTIDE SEQUENCE [LARGE SCALE GENOMIC DNA]</scope>
    <source>
        <strain evidence="3 4">MJM16</strain>
    </source>
</reference>
<sequence length="398" mass="45316">MLYVGIDVAKHKHDLAVIDTEGTIFVRHLQIENNREGFTKLQMTLANLQKTTGEDIQIALEDTGHYCFNILRFLRTQGYPTYSYNPYLIKEFAKNQSLRKTKTDKKDAMTIARKLRTDFDKQSFSANPSMIELKYLTRHTARLKEDCTRKKVNYTRILDILFPELAPSLGSSSAKHQSYIYAILKEYPSAKKLGNAHLTKLTNLISAHSKGHFGKEQAVKLKALAQASIGQESPALEFELLQTIDAIQYLTTMRDKAEKEVARLMSEIDSPILTIPGIGFKLGSVILAEIRDIKNFRSPNQLLAYAGAEPSVSTSGMNQTETGRMVKRGSSQLRWALHESARLMSIWSPSMRVYFQKKLAEGKHYNVAISHVVRKLVRIIYQLLKDNKPYEEQKMIIN</sequence>
<dbReference type="InterPro" id="IPR047650">
    <property type="entry name" value="Transpos_IS110"/>
</dbReference>
<proteinExistence type="predicted"/>
<dbReference type="NCBIfam" id="NF033542">
    <property type="entry name" value="transpos_IS110"/>
    <property type="match status" value="1"/>
</dbReference>
<dbReference type="RefSeq" id="WP_207110030.1">
    <property type="nucleotide sequence ID" value="NZ_JAFLVR010000053.1"/>
</dbReference>
<dbReference type="InterPro" id="IPR003346">
    <property type="entry name" value="Transposase_20"/>
</dbReference>
<evidence type="ECO:0000313" key="4">
    <source>
        <dbReference type="Proteomes" id="UP000664495"/>
    </source>
</evidence>
<evidence type="ECO:0000259" key="1">
    <source>
        <dbReference type="Pfam" id="PF01548"/>
    </source>
</evidence>
<dbReference type="PANTHER" id="PTHR33055">
    <property type="entry name" value="TRANSPOSASE FOR INSERTION SEQUENCE ELEMENT IS1111A"/>
    <property type="match status" value="1"/>
</dbReference>
<accession>A0ABS3HLH7</accession>
<name>A0ABS3HLH7_9ENTE</name>
<dbReference type="EMBL" id="JAFLVR010000053">
    <property type="protein sequence ID" value="MBO0454291.1"/>
    <property type="molecule type" value="Genomic_DNA"/>
</dbReference>
<organism evidence="3 4">
    <name type="scientific">Candidatus Enterococcus murrayae</name>
    <dbReference type="NCBI Taxonomy" id="2815321"/>
    <lineage>
        <taxon>Bacteria</taxon>
        <taxon>Bacillati</taxon>
        <taxon>Bacillota</taxon>
        <taxon>Bacilli</taxon>
        <taxon>Lactobacillales</taxon>
        <taxon>Enterococcaceae</taxon>
        <taxon>Enterococcus</taxon>
    </lineage>
</organism>
<feature type="domain" description="Transposase IS116/IS110/IS902 C-terminal" evidence="2">
    <location>
        <begin position="272"/>
        <end position="355"/>
    </location>
</feature>
<keyword evidence="4" id="KW-1185">Reference proteome</keyword>
<evidence type="ECO:0000313" key="3">
    <source>
        <dbReference type="EMBL" id="MBO0454291.1"/>
    </source>
</evidence>
<dbReference type="Proteomes" id="UP000664495">
    <property type="component" value="Unassembled WGS sequence"/>
</dbReference>
<dbReference type="InterPro" id="IPR002525">
    <property type="entry name" value="Transp_IS110-like_N"/>
</dbReference>
<protein>
    <submittedName>
        <fullName evidence="3">IS110 family transposase</fullName>
    </submittedName>
</protein>
<dbReference type="PANTHER" id="PTHR33055:SF15">
    <property type="entry name" value="TRANSPOSASE-RELATED"/>
    <property type="match status" value="1"/>
</dbReference>